<accession>A0ABU7FMZ0</accession>
<evidence type="ECO:0000256" key="2">
    <source>
        <dbReference type="SAM" id="SignalP"/>
    </source>
</evidence>
<feature type="signal peptide" evidence="2">
    <location>
        <begin position="1"/>
        <end position="21"/>
    </location>
</feature>
<dbReference type="RefSeq" id="WP_329509175.1">
    <property type="nucleotide sequence ID" value="NZ_BAAAYZ010000151.1"/>
</dbReference>
<evidence type="ECO:0000313" key="4">
    <source>
        <dbReference type="Proteomes" id="UP001333996"/>
    </source>
</evidence>
<dbReference type="PANTHER" id="PTHR47197:SF3">
    <property type="entry name" value="DIHYDRO-HEME D1 DEHYDROGENASE"/>
    <property type="match status" value="1"/>
</dbReference>
<name>A0ABU7FMZ0_9ACTN</name>
<keyword evidence="2" id="KW-0732">Signal</keyword>
<comment type="caution">
    <text evidence="3">The sequence shown here is derived from an EMBL/GenBank/DDBJ whole genome shotgun (WGS) entry which is preliminary data.</text>
</comment>
<dbReference type="Proteomes" id="UP001333996">
    <property type="component" value="Unassembled WGS sequence"/>
</dbReference>
<evidence type="ECO:0000256" key="1">
    <source>
        <dbReference type="SAM" id="MobiDB-lite"/>
    </source>
</evidence>
<evidence type="ECO:0000313" key="3">
    <source>
        <dbReference type="EMBL" id="MED7824748.1"/>
    </source>
</evidence>
<feature type="region of interest" description="Disordered" evidence="1">
    <location>
        <begin position="29"/>
        <end position="50"/>
    </location>
</feature>
<reference evidence="3" key="1">
    <citation type="submission" date="2024-01" db="EMBL/GenBank/DDBJ databases">
        <title>First draft genome sequence data of TA4-1, the type strain of Gram-positive actinobacterium Streptomyces chiangmaiensis.</title>
        <authorList>
            <person name="Yasawong M."/>
            <person name="Nantapong N."/>
        </authorList>
    </citation>
    <scope>NUCLEOTIDE SEQUENCE</scope>
    <source>
        <strain evidence="3">TA4-1</strain>
    </source>
</reference>
<dbReference type="Gene3D" id="2.130.10.10">
    <property type="entry name" value="YVTN repeat-like/Quinoprotein amine dehydrogenase"/>
    <property type="match status" value="3"/>
</dbReference>
<feature type="chain" id="PRO_5045648249" description="YncE family protein" evidence="2">
    <location>
        <begin position="22"/>
        <end position="513"/>
    </location>
</feature>
<dbReference type="InterPro" id="IPR011048">
    <property type="entry name" value="Haem_d1_sf"/>
</dbReference>
<proteinExistence type="predicted"/>
<sequence>MGIRPSFARAFVAAVVYASIAACTTSGTQESASSHLGPVPAPTVGSTAGPSVPGTLIQAPALPGAQPISGNDRVYTADQSSNTVSVINPATNTVLGTIALGKPRLDPSADVLGAMYDGEIDVHGLGFSRDGKWLDVIDVTTNAVHIIDTATNKVVRTIYVGRAPHEGFFSPDGTQLWVAVRGQDYISVLDWRAGEEVDRIYSEDGPSKVVFSPDGKLAYVNHLRASRLDMIDVASRRIIKRLPIPEQAGGSSDEAISPDGRDIWLGMPTNGRTTAVVNAQTFRVEAVLNTGPRTNHPNFVTVGGVDYAYMTVGGLDETLVYRRSKTGAPPTLVKTIHNNGHGPHGIWPSPDNTRIYVALQNSDAVDVIDTHTNSVIKTLPIGQSPMALVYVARNTPATSTQNLGRQGLGMRTQNIPLRVSGSSGEGTALIRALPGINEVTIGATGLPPNQMFTAYASNGTRTTALMTMMSNEFGRIDEGLSYSYFFANHYTSVILKPGTPPGEHEPGPAMPMA</sequence>
<gene>
    <name evidence="3" type="ORF">VXC91_22835</name>
</gene>
<dbReference type="PANTHER" id="PTHR47197">
    <property type="entry name" value="PROTEIN NIRF"/>
    <property type="match status" value="1"/>
</dbReference>
<keyword evidence="4" id="KW-1185">Reference proteome</keyword>
<dbReference type="InterPro" id="IPR015943">
    <property type="entry name" value="WD40/YVTN_repeat-like_dom_sf"/>
</dbReference>
<dbReference type="NCBIfam" id="TIGR02276">
    <property type="entry name" value="beta_rpt_yvtn"/>
    <property type="match status" value="3"/>
</dbReference>
<evidence type="ECO:0008006" key="5">
    <source>
        <dbReference type="Google" id="ProtNLM"/>
    </source>
</evidence>
<dbReference type="EMBL" id="JAYWVC010000082">
    <property type="protein sequence ID" value="MED7824748.1"/>
    <property type="molecule type" value="Genomic_DNA"/>
</dbReference>
<organism evidence="3 4">
    <name type="scientific">Streptomyces chiangmaiensis</name>
    <dbReference type="NCBI Taxonomy" id="766497"/>
    <lineage>
        <taxon>Bacteria</taxon>
        <taxon>Bacillati</taxon>
        <taxon>Actinomycetota</taxon>
        <taxon>Actinomycetes</taxon>
        <taxon>Kitasatosporales</taxon>
        <taxon>Streptomycetaceae</taxon>
        <taxon>Streptomyces</taxon>
    </lineage>
</organism>
<protein>
    <recommendedName>
        <fullName evidence="5">YncE family protein</fullName>
    </recommendedName>
</protein>
<dbReference type="InterPro" id="IPR011964">
    <property type="entry name" value="YVTN_b-propeller_repeat"/>
</dbReference>
<dbReference type="InterPro" id="IPR051200">
    <property type="entry name" value="Host-pathogen_enzymatic-act"/>
</dbReference>
<dbReference type="PROSITE" id="PS51257">
    <property type="entry name" value="PROKAR_LIPOPROTEIN"/>
    <property type="match status" value="1"/>
</dbReference>
<dbReference type="SUPFAM" id="SSF51004">
    <property type="entry name" value="C-terminal (heme d1) domain of cytochrome cd1-nitrite reductase"/>
    <property type="match status" value="1"/>
</dbReference>